<sequence>MSLLMALCLFAAVALAIPGFTAHADGTGTGTSPEDPFPIPTTSFAVNMEHGSTYEREYADTGFWGVRLDGGTLTPVAPLTFERRGDQVTAPSDLLLWQVSSLSNYSMNVQVPNGANNREGVTWEPGSTHTVEVVIYADSTTPVSSSTHYVRVYKPYSPEQPEQPEQPEPTTQPTPTPTTQPTPTPTTQPTPAPTTQPTTPAPTVEPTTAPPTTPAPPAAPTAAPSAQPSASPSAAPVPQPDDPQLPAVRPTPSPSASPAPAPSVSANPTKPSDTPVSPVTDESQLNDANKGGVSAAFTAGQLTINVPADKAAVGDWVSANIMQTGEARWLQVADSNQVSMDVTGLPNGDYKVVVANRSHELVGWAEFKVASAVGTASSDSATDASGAVKLHAETLSSSQSGDESQGLNGYLLGAGVCMLILGGLVVVQVLSGPKIGSSSRGGGVPLS</sequence>
<gene>
    <name evidence="3" type="ORF">I6H42_03635</name>
</gene>
<keyword evidence="4" id="KW-1185">Reference proteome</keyword>
<feature type="compositionally biased region" description="Low complexity" evidence="1">
    <location>
        <begin position="195"/>
        <end position="207"/>
    </location>
</feature>
<accession>A0AAP9Y9H3</accession>
<feature type="compositionally biased region" description="Pro residues" evidence="1">
    <location>
        <begin position="208"/>
        <end position="219"/>
    </location>
</feature>
<evidence type="ECO:0000313" key="4">
    <source>
        <dbReference type="Proteomes" id="UP000595220"/>
    </source>
</evidence>
<feature type="compositionally biased region" description="Pro residues" evidence="1">
    <location>
        <begin position="235"/>
        <end position="261"/>
    </location>
</feature>
<dbReference type="RefSeq" id="WP_074632701.1">
    <property type="nucleotide sequence ID" value="NZ_CP066065.1"/>
</dbReference>
<evidence type="ECO:0000256" key="1">
    <source>
        <dbReference type="SAM" id="MobiDB-lite"/>
    </source>
</evidence>
<feature type="compositionally biased region" description="Low complexity" evidence="1">
    <location>
        <begin position="220"/>
        <end position="234"/>
    </location>
</feature>
<dbReference type="AlphaFoldDB" id="A0AAP9Y9H3"/>
<feature type="compositionally biased region" description="Polar residues" evidence="1">
    <location>
        <begin position="270"/>
        <end position="287"/>
    </location>
</feature>
<reference evidence="3 4" key="1">
    <citation type="submission" date="2020-12" db="EMBL/GenBank/DDBJ databases">
        <title>FDA dAtabase for Regulatory Grade micrObial Sequences (FDA-ARGOS): Supporting development and validation of Infectious Disease Dx tests.</title>
        <authorList>
            <person name="Sproer C."/>
            <person name="Gronow S."/>
            <person name="Severitt S."/>
            <person name="Schroder I."/>
            <person name="Tallon L."/>
            <person name="Sadzewicz L."/>
            <person name="Zhao X."/>
            <person name="Boylan J."/>
            <person name="Ott S."/>
            <person name="Bowen H."/>
            <person name="Vavikolanu K."/>
            <person name="Mehta A."/>
            <person name="Aluvathingal J."/>
            <person name="Nadendla S."/>
            <person name="Lowell S."/>
            <person name="Myers T."/>
            <person name="Yan Y."/>
            <person name="Sichtig H."/>
        </authorList>
    </citation>
    <scope>NUCLEOTIDE SEQUENCE [LARGE SCALE GENOMIC DNA]</scope>
    <source>
        <strain evidence="3 4">FDAARGOS_985</strain>
    </source>
</reference>
<dbReference type="EMBL" id="CP066065">
    <property type="protein sequence ID" value="QQC44495.1"/>
    <property type="molecule type" value="Genomic_DNA"/>
</dbReference>
<feature type="chain" id="PRO_5042839124" evidence="2">
    <location>
        <begin position="25"/>
        <end position="447"/>
    </location>
</feature>
<feature type="compositionally biased region" description="Pro residues" evidence="1">
    <location>
        <begin position="164"/>
        <end position="194"/>
    </location>
</feature>
<evidence type="ECO:0000313" key="3">
    <source>
        <dbReference type="EMBL" id="QQC44495.1"/>
    </source>
</evidence>
<proteinExistence type="predicted"/>
<organism evidence="3 4">
    <name type="scientific">Schaalia meyeri</name>
    <dbReference type="NCBI Taxonomy" id="52773"/>
    <lineage>
        <taxon>Bacteria</taxon>
        <taxon>Bacillati</taxon>
        <taxon>Actinomycetota</taxon>
        <taxon>Actinomycetes</taxon>
        <taxon>Actinomycetales</taxon>
        <taxon>Actinomycetaceae</taxon>
        <taxon>Schaalia</taxon>
    </lineage>
</organism>
<protein>
    <submittedName>
        <fullName evidence="3">Type IV secretion protein Rhs</fullName>
    </submittedName>
</protein>
<dbReference type="Proteomes" id="UP000595220">
    <property type="component" value="Chromosome"/>
</dbReference>
<keyword evidence="2" id="KW-0732">Signal</keyword>
<feature type="signal peptide" evidence="2">
    <location>
        <begin position="1"/>
        <end position="24"/>
    </location>
</feature>
<name>A0AAP9Y9H3_9ACTO</name>
<feature type="region of interest" description="Disordered" evidence="1">
    <location>
        <begin position="157"/>
        <end position="290"/>
    </location>
</feature>
<evidence type="ECO:0000256" key="2">
    <source>
        <dbReference type="SAM" id="SignalP"/>
    </source>
</evidence>